<dbReference type="RefSeq" id="WP_032625924.1">
    <property type="nucleotide sequence ID" value="NZ_JPQU01000017.1"/>
</dbReference>
<dbReference type="OrthoDB" id="6980483at2"/>
<organism evidence="2 3">
    <name type="scientific">Pseudomonas syringae</name>
    <dbReference type="NCBI Taxonomy" id="317"/>
    <lineage>
        <taxon>Bacteria</taxon>
        <taxon>Pseudomonadati</taxon>
        <taxon>Pseudomonadota</taxon>
        <taxon>Gammaproteobacteria</taxon>
        <taxon>Pseudomonadales</taxon>
        <taxon>Pseudomonadaceae</taxon>
        <taxon>Pseudomonas</taxon>
    </lineage>
</organism>
<gene>
    <name evidence="2" type="ORF">IV01_03135</name>
</gene>
<evidence type="ECO:0000313" key="3">
    <source>
        <dbReference type="Proteomes" id="UP000028631"/>
    </source>
</evidence>
<accession>A0A085VQ52</accession>
<name>A0A085VQ52_PSESX</name>
<dbReference type="PATRIC" id="fig|317.175.peg.657"/>
<feature type="region of interest" description="Disordered" evidence="1">
    <location>
        <begin position="75"/>
        <end position="104"/>
    </location>
</feature>
<evidence type="ECO:0000313" key="2">
    <source>
        <dbReference type="EMBL" id="KFE57565.1"/>
    </source>
</evidence>
<reference evidence="2 3" key="1">
    <citation type="submission" date="2014-07" db="EMBL/GenBank/DDBJ databases">
        <title>Draft Genome Sequences of Environmental Pseudomonas syringae strains.</title>
        <authorList>
            <person name="Baltrus D.A."/>
            <person name="Berge O."/>
            <person name="Morris C."/>
        </authorList>
    </citation>
    <scope>NUCLEOTIDE SEQUENCE [LARGE SCALE GENOMIC DNA]</scope>
    <source>
        <strain evidence="2 3">GAW0119</strain>
    </source>
</reference>
<dbReference type="Proteomes" id="UP000028631">
    <property type="component" value="Unassembled WGS sequence"/>
</dbReference>
<evidence type="ECO:0000256" key="1">
    <source>
        <dbReference type="SAM" id="MobiDB-lite"/>
    </source>
</evidence>
<dbReference type="AlphaFoldDB" id="A0A085VQ52"/>
<protein>
    <submittedName>
        <fullName evidence="2">Uncharacterized protein</fullName>
    </submittedName>
</protein>
<keyword evidence="3" id="KW-1185">Reference proteome</keyword>
<feature type="compositionally biased region" description="Polar residues" evidence="1">
    <location>
        <begin position="83"/>
        <end position="92"/>
    </location>
</feature>
<proteinExistence type="predicted"/>
<comment type="caution">
    <text evidence="2">The sequence shown here is derived from an EMBL/GenBank/DDBJ whole genome shotgun (WGS) entry which is preliminary data.</text>
</comment>
<sequence>MNLLNPRQIEHVLANRLPGFKVSCTNRKEDVISLCIRDIQTSEVFGVSGIRPSAYKGRYGALILAKLLMEDIQGLRDPATRQPGDSRSNGQPEHSIVLSLISNH</sequence>
<dbReference type="EMBL" id="JPQU01000017">
    <property type="protein sequence ID" value="KFE57565.1"/>
    <property type="molecule type" value="Genomic_DNA"/>
</dbReference>